<evidence type="ECO:0000313" key="1">
    <source>
        <dbReference type="EMBL" id="SER87342.1"/>
    </source>
</evidence>
<dbReference type="EMBL" id="FOGG01000019">
    <property type="protein sequence ID" value="SER87342.1"/>
    <property type="molecule type" value="Genomic_DNA"/>
</dbReference>
<keyword evidence="2" id="KW-1185">Reference proteome</keyword>
<organism evidence="1 2">
    <name type="scientific">Pedobacter rhizosphaerae</name>
    <dbReference type="NCBI Taxonomy" id="390241"/>
    <lineage>
        <taxon>Bacteria</taxon>
        <taxon>Pseudomonadati</taxon>
        <taxon>Bacteroidota</taxon>
        <taxon>Sphingobacteriia</taxon>
        <taxon>Sphingobacteriales</taxon>
        <taxon>Sphingobacteriaceae</taxon>
        <taxon>Pedobacter</taxon>
    </lineage>
</organism>
<gene>
    <name evidence="1" type="ORF">SAMN04488023_11931</name>
</gene>
<name>A0A1H9SQP5_9SPHI</name>
<dbReference type="Gene3D" id="3.40.50.20">
    <property type="match status" value="1"/>
</dbReference>
<dbReference type="OrthoDB" id="707775at2"/>
<protein>
    <submittedName>
        <fullName evidence="1">Uncharacterized protein</fullName>
    </submittedName>
</protein>
<dbReference type="Proteomes" id="UP000199572">
    <property type="component" value="Unassembled WGS sequence"/>
</dbReference>
<reference evidence="1 2" key="1">
    <citation type="submission" date="2016-10" db="EMBL/GenBank/DDBJ databases">
        <authorList>
            <person name="de Groot N.N."/>
        </authorList>
    </citation>
    <scope>NUCLEOTIDE SEQUENCE [LARGE SCALE GENOMIC DNA]</scope>
    <source>
        <strain evidence="1 2">DSM 18610</strain>
    </source>
</reference>
<evidence type="ECO:0000313" key="2">
    <source>
        <dbReference type="Proteomes" id="UP000199572"/>
    </source>
</evidence>
<dbReference type="STRING" id="390241.SAMN04488023_11931"/>
<dbReference type="AlphaFoldDB" id="A0A1H9SQP5"/>
<sequence length="159" mass="17542">MKILITGGNSAKALKLLKAFPNHFVLLGDYGDVPSVLTEKYGFASFGTLNKESIAHIFLNFCITESIDCIIPLKEFELEPLAKSAVLFDEYNIQVLLPDAAVIADFIDQDNQAFANFAIFIDGTCIYSTAEIPGKPTHQPLNGIYGYNENSNELKLFTI</sequence>
<accession>A0A1H9SQP5</accession>
<dbReference type="RefSeq" id="WP_090885799.1">
    <property type="nucleotide sequence ID" value="NZ_FOGG01000019.1"/>
</dbReference>
<proteinExistence type="predicted"/>